<dbReference type="AlphaFoldDB" id="A0AAP1RBZ8"/>
<organism evidence="1 2">
    <name type="scientific">Escherichia coli</name>
    <dbReference type="NCBI Taxonomy" id="562"/>
    <lineage>
        <taxon>Bacteria</taxon>
        <taxon>Pseudomonadati</taxon>
        <taxon>Pseudomonadota</taxon>
        <taxon>Gammaproteobacteria</taxon>
        <taxon>Enterobacterales</taxon>
        <taxon>Enterobacteriaceae</taxon>
        <taxon>Escherichia</taxon>
    </lineage>
</organism>
<name>A0AAP1RBZ8_ECOLX</name>
<accession>A0AAP1RBZ8</accession>
<protein>
    <submittedName>
        <fullName evidence="1">L-sorbose 1-phosphate reductase</fullName>
    </submittedName>
</protein>
<dbReference type="EMBL" id="JACZOI010000283">
    <property type="protein sequence ID" value="MBE0980799.1"/>
    <property type="molecule type" value="Genomic_DNA"/>
</dbReference>
<evidence type="ECO:0000313" key="1">
    <source>
        <dbReference type="EMBL" id="MBE0980799.1"/>
    </source>
</evidence>
<comment type="caution">
    <text evidence="1">The sequence shown here is derived from an EMBL/GenBank/DDBJ whole genome shotgun (WGS) entry which is preliminary data.</text>
</comment>
<gene>
    <name evidence="1" type="ORF">IH772_26820</name>
</gene>
<feature type="non-terminal residue" evidence="1">
    <location>
        <position position="1"/>
    </location>
</feature>
<dbReference type="Proteomes" id="UP000640866">
    <property type="component" value="Unassembled WGS sequence"/>
</dbReference>
<sequence>FIEEKKVQAAKVVTHILGLNAAGETTLELPAVGGGKKLVYTGKYLPLTSLTQIQDQALAAILTRHQGIWSGEAEQYLLAHAEAISHD</sequence>
<reference evidence="1" key="1">
    <citation type="submission" date="2020-09" db="EMBL/GenBank/DDBJ databases">
        <title>Emerging polyconal dissemination of OXA-244-producing E. coli in France.</title>
        <authorList>
            <person name="Emeraud C."/>
            <person name="Girlich D."/>
            <person name="Bonnin R.A."/>
            <person name="Jousset A.B."/>
            <person name="Naas T."/>
            <person name="Dortet L."/>
        </authorList>
    </citation>
    <scope>NUCLEOTIDE SEQUENCE</scope>
    <source>
        <strain evidence="1">225E3</strain>
    </source>
</reference>
<evidence type="ECO:0000313" key="2">
    <source>
        <dbReference type="Proteomes" id="UP000640866"/>
    </source>
</evidence>
<proteinExistence type="predicted"/>